<feature type="region of interest" description="Disordered" evidence="1">
    <location>
        <begin position="59"/>
        <end position="94"/>
    </location>
</feature>
<feature type="region of interest" description="Disordered" evidence="1">
    <location>
        <begin position="1"/>
        <end position="30"/>
    </location>
</feature>
<dbReference type="Proteomes" id="UP001187531">
    <property type="component" value="Unassembled WGS sequence"/>
</dbReference>
<evidence type="ECO:0000313" key="3">
    <source>
        <dbReference type="Proteomes" id="UP001187531"/>
    </source>
</evidence>
<dbReference type="AlphaFoldDB" id="A0AA88KUB9"/>
<feature type="compositionally biased region" description="Polar residues" evidence="1">
    <location>
        <begin position="72"/>
        <end position="84"/>
    </location>
</feature>
<proteinExistence type="predicted"/>
<keyword evidence="3" id="KW-1185">Reference proteome</keyword>
<protein>
    <submittedName>
        <fullName evidence="2">Uncharacterized protein</fullName>
    </submittedName>
</protein>
<feature type="compositionally biased region" description="Basic and acidic residues" evidence="1">
    <location>
        <begin position="7"/>
        <end position="30"/>
    </location>
</feature>
<sequence>MIKHVKRMAEARNNINKDESMKTKDKSCDKTKIRHEMQSMETEDEKCYAIKIKREMQPETVVLRGNEEMVTTRRSPTKTSQPQEAQPVLDSQRR</sequence>
<name>A0AA88KUB9_ARTSF</name>
<evidence type="ECO:0000313" key="2">
    <source>
        <dbReference type="EMBL" id="KAK2707353.1"/>
    </source>
</evidence>
<dbReference type="EMBL" id="JAVRJZ010000019">
    <property type="protein sequence ID" value="KAK2707353.1"/>
    <property type="molecule type" value="Genomic_DNA"/>
</dbReference>
<accession>A0AA88KUB9</accession>
<organism evidence="2 3">
    <name type="scientific">Artemia franciscana</name>
    <name type="common">Brine shrimp</name>
    <name type="synonym">Artemia sanfranciscana</name>
    <dbReference type="NCBI Taxonomy" id="6661"/>
    <lineage>
        <taxon>Eukaryota</taxon>
        <taxon>Metazoa</taxon>
        <taxon>Ecdysozoa</taxon>
        <taxon>Arthropoda</taxon>
        <taxon>Crustacea</taxon>
        <taxon>Branchiopoda</taxon>
        <taxon>Anostraca</taxon>
        <taxon>Artemiidae</taxon>
        <taxon>Artemia</taxon>
    </lineage>
</organism>
<comment type="caution">
    <text evidence="2">The sequence shown here is derived from an EMBL/GenBank/DDBJ whole genome shotgun (WGS) entry which is preliminary data.</text>
</comment>
<gene>
    <name evidence="2" type="ORF">QYM36_015141</name>
</gene>
<reference evidence="2" key="1">
    <citation type="submission" date="2023-07" db="EMBL/GenBank/DDBJ databases">
        <title>Chromosome-level genome assembly of Artemia franciscana.</title>
        <authorList>
            <person name="Jo E."/>
        </authorList>
    </citation>
    <scope>NUCLEOTIDE SEQUENCE</scope>
    <source>
        <tissue evidence="2">Whole body</tissue>
    </source>
</reference>
<evidence type="ECO:0000256" key="1">
    <source>
        <dbReference type="SAM" id="MobiDB-lite"/>
    </source>
</evidence>